<evidence type="ECO:0000256" key="13">
    <source>
        <dbReference type="ARBA" id="ARBA00030283"/>
    </source>
</evidence>
<dbReference type="InterPro" id="IPR011989">
    <property type="entry name" value="ARM-like"/>
</dbReference>
<comment type="caution">
    <text evidence="14">The sequence shown here is derived from an EMBL/GenBank/DDBJ whole genome shotgun (WGS) entry which is preliminary data.</text>
</comment>
<reference evidence="14" key="1">
    <citation type="journal article" date="2024" name="Gigascience">
        <title>Chromosome-level genome of the poultry shaft louse Menopon gallinae provides insight into the host-switching and adaptive evolution of parasitic lice.</title>
        <authorList>
            <person name="Xu Y."/>
            <person name="Ma L."/>
            <person name="Liu S."/>
            <person name="Liang Y."/>
            <person name="Liu Q."/>
            <person name="He Z."/>
            <person name="Tian L."/>
            <person name="Duan Y."/>
            <person name="Cai W."/>
            <person name="Li H."/>
            <person name="Song F."/>
        </authorList>
    </citation>
    <scope>NUCLEOTIDE SEQUENCE</scope>
    <source>
        <strain evidence="14">Cailab_2023a</strain>
    </source>
</reference>
<dbReference type="GO" id="GO:0000932">
    <property type="term" value="C:P-body"/>
    <property type="evidence" value="ECO:0007669"/>
    <property type="project" value="UniProtKB-SubCell"/>
</dbReference>
<dbReference type="GO" id="GO:0006417">
    <property type="term" value="P:regulation of translation"/>
    <property type="evidence" value="ECO:0007669"/>
    <property type="project" value="UniProtKB-KW"/>
</dbReference>
<gene>
    <name evidence="14" type="ORF">PYX00_005699</name>
</gene>
<proteinExistence type="inferred from homology"/>
<keyword evidence="12" id="KW-0539">Nucleus</keyword>
<dbReference type="GO" id="GO:0031047">
    <property type="term" value="P:regulatory ncRNA-mediated gene silencing"/>
    <property type="evidence" value="ECO:0007669"/>
    <property type="project" value="UniProtKB-KW"/>
</dbReference>
<protein>
    <recommendedName>
        <fullName evidence="4">CCR4-NOT transcription complex subunit 9</fullName>
    </recommendedName>
    <alternativeName>
        <fullName evidence="13">Cell differentiation protein RQCD1 homolog</fullName>
    </alternativeName>
</protein>
<dbReference type="SUPFAM" id="SSF48371">
    <property type="entry name" value="ARM repeat"/>
    <property type="match status" value="1"/>
</dbReference>
<evidence type="ECO:0000313" key="14">
    <source>
        <dbReference type="EMBL" id="KAL0272879.1"/>
    </source>
</evidence>
<keyword evidence="7" id="KW-0810">Translation regulation</keyword>
<keyword evidence="11" id="KW-0804">Transcription</keyword>
<dbReference type="InterPro" id="IPR007216">
    <property type="entry name" value="CNOT9"/>
</dbReference>
<dbReference type="Pfam" id="PF04078">
    <property type="entry name" value="Rcd1"/>
    <property type="match status" value="1"/>
</dbReference>
<dbReference type="InterPro" id="IPR016024">
    <property type="entry name" value="ARM-type_fold"/>
</dbReference>
<dbReference type="AlphaFoldDB" id="A0AAW2HSG3"/>
<accession>A0AAW2HSG3</accession>
<dbReference type="GO" id="GO:0006402">
    <property type="term" value="P:mRNA catabolic process"/>
    <property type="evidence" value="ECO:0007669"/>
    <property type="project" value="InterPro"/>
</dbReference>
<dbReference type="GO" id="GO:0030014">
    <property type="term" value="C:CCR4-NOT complex"/>
    <property type="evidence" value="ECO:0007669"/>
    <property type="project" value="InterPro"/>
</dbReference>
<name>A0AAW2HSG3_9NEOP</name>
<evidence type="ECO:0000256" key="7">
    <source>
        <dbReference type="ARBA" id="ARBA00022845"/>
    </source>
</evidence>
<evidence type="ECO:0000256" key="10">
    <source>
        <dbReference type="ARBA" id="ARBA00023159"/>
    </source>
</evidence>
<evidence type="ECO:0000256" key="12">
    <source>
        <dbReference type="ARBA" id="ARBA00023242"/>
    </source>
</evidence>
<dbReference type="FunFam" id="1.25.10.10:FF:000037">
    <property type="entry name" value="CCR4-NOT transcription complex subunit 9"/>
    <property type="match status" value="1"/>
</dbReference>
<dbReference type="EMBL" id="JARGDH010000003">
    <property type="protein sequence ID" value="KAL0272879.1"/>
    <property type="molecule type" value="Genomic_DNA"/>
</dbReference>
<dbReference type="GO" id="GO:0005829">
    <property type="term" value="C:cytosol"/>
    <property type="evidence" value="ECO:0007669"/>
    <property type="project" value="UniProtKB-ARBA"/>
</dbReference>
<evidence type="ECO:0000256" key="8">
    <source>
        <dbReference type="ARBA" id="ARBA00023015"/>
    </source>
</evidence>
<dbReference type="Gene3D" id="1.25.10.10">
    <property type="entry name" value="Leucine-rich Repeat Variant"/>
    <property type="match status" value="1"/>
</dbReference>
<evidence type="ECO:0000256" key="9">
    <source>
        <dbReference type="ARBA" id="ARBA00023158"/>
    </source>
</evidence>
<evidence type="ECO:0000256" key="3">
    <source>
        <dbReference type="ARBA" id="ARBA00006385"/>
    </source>
</evidence>
<evidence type="ECO:0000256" key="11">
    <source>
        <dbReference type="ARBA" id="ARBA00023163"/>
    </source>
</evidence>
<keyword evidence="8" id="KW-0805">Transcription regulation</keyword>
<evidence type="ECO:0000256" key="6">
    <source>
        <dbReference type="ARBA" id="ARBA00022491"/>
    </source>
</evidence>
<evidence type="ECO:0000256" key="4">
    <source>
        <dbReference type="ARBA" id="ARBA00014171"/>
    </source>
</evidence>
<evidence type="ECO:0000256" key="5">
    <source>
        <dbReference type="ARBA" id="ARBA00022490"/>
    </source>
</evidence>
<organism evidence="14">
    <name type="scientific">Menopon gallinae</name>
    <name type="common">poultry shaft louse</name>
    <dbReference type="NCBI Taxonomy" id="328185"/>
    <lineage>
        <taxon>Eukaryota</taxon>
        <taxon>Metazoa</taxon>
        <taxon>Ecdysozoa</taxon>
        <taxon>Arthropoda</taxon>
        <taxon>Hexapoda</taxon>
        <taxon>Insecta</taxon>
        <taxon>Pterygota</taxon>
        <taxon>Neoptera</taxon>
        <taxon>Paraneoptera</taxon>
        <taxon>Psocodea</taxon>
        <taxon>Troctomorpha</taxon>
        <taxon>Phthiraptera</taxon>
        <taxon>Amblycera</taxon>
        <taxon>Menoponidae</taxon>
        <taxon>Menopon</taxon>
    </lineage>
</organism>
<evidence type="ECO:0000256" key="1">
    <source>
        <dbReference type="ARBA" id="ARBA00004123"/>
    </source>
</evidence>
<keyword evidence="6" id="KW-0678">Repressor</keyword>
<comment type="subcellular location">
    <subcellularLocation>
        <location evidence="2">Cytoplasm</location>
        <location evidence="2">P-body</location>
    </subcellularLocation>
    <subcellularLocation>
        <location evidence="1">Nucleus</location>
    </subcellularLocation>
</comment>
<keyword evidence="10" id="KW-0010">Activator</keyword>
<comment type="similarity">
    <text evidence="3">Belongs to the CNOT9 family.</text>
</comment>
<dbReference type="PANTHER" id="PTHR12262">
    <property type="entry name" value="CCR4-NOT TRANSCRIPTION COMPLEX SUBUNIT 9"/>
    <property type="match status" value="1"/>
</dbReference>
<keyword evidence="9" id="KW-0943">RNA-mediated gene silencing</keyword>
<keyword evidence="5" id="KW-0963">Cytoplasm</keyword>
<dbReference type="GO" id="GO:0005634">
    <property type="term" value="C:nucleus"/>
    <property type="evidence" value="ECO:0007669"/>
    <property type="project" value="UniProtKB-SubCell"/>
</dbReference>
<evidence type="ECO:0000256" key="2">
    <source>
        <dbReference type="ARBA" id="ARBA00004201"/>
    </source>
</evidence>
<sequence length="294" mass="33722">MIKMLTHEIDNEVVYQWIIDLTYPATRENALLQLSQKRESIPNLAPMLWHSFGTIAALLQEIINIYPSITPPTLTAYQSNRVCNALAIMQCIAVHPETKLLFVEAQIPLFLYPFLRTTNKERPFEYLRLTSLGVIGSLVKTDNEEVISFLVSSKIIPLVLSIMENGSELPRTVATFILQRILMDENGLRHVCQTFDRFSHVAMILGKLVLLLATEPSTRLLKHVVLCYIRLSDNQQAREALRQCLPDQLRDSTFSTCLAEDQNTKQWLQQLLKNLEPNNDQVMAVFETNVFFQF</sequence>